<dbReference type="Proteomes" id="UP000015100">
    <property type="component" value="Unassembled WGS sequence"/>
</dbReference>
<organism evidence="3 4">
    <name type="scientific">Dactylellina haptotyla (strain CBS 200.50)</name>
    <name type="common">Nematode-trapping fungus</name>
    <name type="synonym">Monacrosporium haptotylum</name>
    <dbReference type="NCBI Taxonomy" id="1284197"/>
    <lineage>
        <taxon>Eukaryota</taxon>
        <taxon>Fungi</taxon>
        <taxon>Dikarya</taxon>
        <taxon>Ascomycota</taxon>
        <taxon>Pezizomycotina</taxon>
        <taxon>Orbiliomycetes</taxon>
        <taxon>Orbiliales</taxon>
        <taxon>Orbiliaceae</taxon>
        <taxon>Dactylellina</taxon>
    </lineage>
</organism>
<dbReference type="OrthoDB" id="5595797at2759"/>
<feature type="compositionally biased region" description="Basic and acidic residues" evidence="1">
    <location>
        <begin position="702"/>
        <end position="713"/>
    </location>
</feature>
<dbReference type="EMBL" id="AQGS01000129">
    <property type="protein sequence ID" value="EPS42153.1"/>
    <property type="molecule type" value="Genomic_DNA"/>
</dbReference>
<feature type="region of interest" description="Disordered" evidence="1">
    <location>
        <begin position="1"/>
        <end position="72"/>
    </location>
</feature>
<feature type="compositionally biased region" description="Basic and acidic residues" evidence="1">
    <location>
        <begin position="933"/>
        <end position="952"/>
    </location>
</feature>
<dbReference type="eggNOG" id="ENOG502S97X">
    <property type="taxonomic scope" value="Eukaryota"/>
</dbReference>
<comment type="caution">
    <text evidence="3">The sequence shown here is derived from an EMBL/GenBank/DDBJ whole genome shotgun (WGS) entry which is preliminary data.</text>
</comment>
<feature type="region of interest" description="Disordered" evidence="1">
    <location>
        <begin position="727"/>
        <end position="747"/>
    </location>
</feature>
<dbReference type="OMA" id="TPDIMRI"/>
<protein>
    <recommendedName>
        <fullName evidence="2">DUF3020 domain-containing protein</fullName>
    </recommendedName>
</protein>
<feature type="region of interest" description="Disordered" evidence="1">
    <location>
        <begin position="104"/>
        <end position="123"/>
    </location>
</feature>
<feature type="region of interest" description="Disordered" evidence="1">
    <location>
        <begin position="785"/>
        <end position="811"/>
    </location>
</feature>
<sequence>MLPSAVGSSPPATPSPEPEIPIVDAMGTTALQDQEASAKMDISTADAMDDTLRKRKSPEAPDPLLQSPQKRPKTFDLFEVDDEAALASITTAIASMDAQAANESTSTMIPSSPLTLGPTSSSDIQLSLASATLDDIMPPPAPPSSQNYPPRENMQFTATDLPKDDDGMMRWLAHRVRDSAAQNRDNIAKSESSEMGMGMSGENSDPESRAERERVRAENRERKKKWREENSDRNKDNDLRGRVSRRANKLFGAENSEQKRAWMEDEFNRRKVKREFKTQLKKNETPGSSCWNANDDFSDNPSQVMADVLTGQEGAAEGLRNWIENGDIDYETWNAACQRLWGDPGMRAYLESLAPETVPAAAAAAGSGGSAQGGKGGAEAGKLADDGLASKFDAAFDAIIGRGVPKPPAAVPEGVPESTISEVVENIPDDEIEAAMEAAVAMELDAVDIAEDPAADSLAQLSEEALLHKLIESGEMSFEDIAALEAALRDENMEDAEGDATIQEIQGQDELQTVEGEVQLSQGDVTATHDVDIGLPDLHSDQTDISELHLHLEMLSPNSRDAFLATFIGQSAEDSAALDEMQLDSVAESVDADTTIVPDIEIPTATMGTEEVTPTEEQPSTEQAEETGAEPSAEVEGDGGVLEFLENAGINLDELSEDQLQKFINAVSGDGDIDAVLAEIHAAQQGHHEVAQVAQQHDDHAQTSMDASHEHTGYQDVTVQDGTQSLTDQIGEDEDGMYEGDYDEDDELDLTPDIMRIILQHSNYESMLGGATIEGLPTAPLPDIGDAHTVRPTPSAPTVPPLPAARAQQHAVAPARTSYTTLQQQQRQQQYAYSPSKYSYSSYSTYGYQRRPEVQVLPPGYSAYQRPPIVEQEAPQYPDLSYLIKPLAYKPKKETVANGTATPTTTTTATTATDDKSKQASVEVNGVNGASADGERNNDNKENKEGKQSKESKITSWAEIFNFKIPIPSFLGRGVVRRTSEQERMEEERNVRAMGFPPMIEGLKL</sequence>
<gene>
    <name evidence="3" type="ORF">H072_3897</name>
</gene>
<feature type="compositionally biased region" description="Low complexity" evidence="1">
    <location>
        <begin position="900"/>
        <end position="912"/>
    </location>
</feature>
<feature type="compositionally biased region" description="Basic and acidic residues" evidence="1">
    <location>
        <begin position="206"/>
        <end position="241"/>
    </location>
</feature>
<evidence type="ECO:0000313" key="4">
    <source>
        <dbReference type="Proteomes" id="UP000015100"/>
    </source>
</evidence>
<dbReference type="STRING" id="1284197.S8BRN4"/>
<feature type="compositionally biased region" description="Acidic residues" evidence="1">
    <location>
        <begin position="730"/>
        <end position="747"/>
    </location>
</feature>
<evidence type="ECO:0000256" key="1">
    <source>
        <dbReference type="SAM" id="MobiDB-lite"/>
    </source>
</evidence>
<feature type="compositionally biased region" description="Pro residues" evidence="1">
    <location>
        <begin position="794"/>
        <end position="803"/>
    </location>
</feature>
<feature type="region of interest" description="Disordered" evidence="1">
    <location>
        <begin position="133"/>
        <end position="164"/>
    </location>
</feature>
<reference evidence="3 4" key="1">
    <citation type="journal article" date="2013" name="PLoS Genet.">
        <title>Genomic mechanisms accounting for the adaptation to parasitism in nematode-trapping fungi.</title>
        <authorList>
            <person name="Meerupati T."/>
            <person name="Andersson K.M."/>
            <person name="Friman E."/>
            <person name="Kumar D."/>
            <person name="Tunlid A."/>
            <person name="Ahren D."/>
        </authorList>
    </citation>
    <scope>NUCLEOTIDE SEQUENCE [LARGE SCALE GENOMIC DNA]</scope>
    <source>
        <strain evidence="3 4">CBS 200.50</strain>
    </source>
</reference>
<feature type="compositionally biased region" description="Low complexity" evidence="1">
    <location>
        <begin position="110"/>
        <end position="122"/>
    </location>
</feature>
<feature type="region of interest" description="Disordered" evidence="1">
    <location>
        <begin position="176"/>
        <end position="244"/>
    </location>
</feature>
<accession>S8BRN4</accession>
<feature type="region of interest" description="Disordered" evidence="1">
    <location>
        <begin position="603"/>
        <end position="637"/>
    </location>
</feature>
<evidence type="ECO:0000313" key="3">
    <source>
        <dbReference type="EMBL" id="EPS42153.1"/>
    </source>
</evidence>
<dbReference type="HOGENOM" id="CLU_298762_0_0_1"/>
<feature type="region of interest" description="Disordered" evidence="1">
    <location>
        <begin position="702"/>
        <end position="721"/>
    </location>
</feature>
<dbReference type="Pfam" id="PF11223">
    <property type="entry name" value="DUF3020"/>
    <property type="match status" value="1"/>
</dbReference>
<reference evidence="4" key="2">
    <citation type="submission" date="2013-04" db="EMBL/GenBank/DDBJ databases">
        <title>Genomic mechanisms accounting for the adaptation to parasitism in nematode-trapping fungi.</title>
        <authorList>
            <person name="Ahren D.G."/>
        </authorList>
    </citation>
    <scope>NUCLEOTIDE SEQUENCE [LARGE SCALE GENOMIC DNA]</scope>
    <source>
        <strain evidence="4">CBS 200.50</strain>
    </source>
</reference>
<dbReference type="AlphaFoldDB" id="S8BRN4"/>
<dbReference type="InterPro" id="IPR021386">
    <property type="entry name" value="SPP41_DUF3020"/>
</dbReference>
<name>S8BRN4_DACHA</name>
<evidence type="ECO:0000259" key="2">
    <source>
        <dbReference type="Pfam" id="PF11223"/>
    </source>
</evidence>
<feature type="compositionally biased region" description="Low complexity" evidence="1">
    <location>
        <begin position="193"/>
        <end position="202"/>
    </location>
</feature>
<keyword evidence="4" id="KW-1185">Reference proteome</keyword>
<feature type="compositionally biased region" description="Acidic residues" evidence="1">
    <location>
        <begin position="623"/>
        <end position="637"/>
    </location>
</feature>
<feature type="domain" description="DUF3020" evidence="2">
    <location>
        <begin position="219"/>
        <end position="267"/>
    </location>
</feature>
<proteinExistence type="predicted"/>
<feature type="region of interest" description="Disordered" evidence="1">
    <location>
        <begin position="895"/>
        <end position="952"/>
    </location>
</feature>